<dbReference type="EMBL" id="JAINDJ010000003">
    <property type="protein sequence ID" value="KAG9455338.1"/>
    <property type="molecule type" value="Genomic_DNA"/>
</dbReference>
<dbReference type="Proteomes" id="UP000825729">
    <property type="component" value="Unassembled WGS sequence"/>
</dbReference>
<protein>
    <submittedName>
        <fullName evidence="2">Uncharacterized protein</fullName>
    </submittedName>
</protein>
<gene>
    <name evidence="2" type="ORF">H6P81_008242</name>
</gene>
<keyword evidence="3" id="KW-1185">Reference proteome</keyword>
<comment type="caution">
    <text evidence="2">The sequence shown here is derived from an EMBL/GenBank/DDBJ whole genome shotgun (WGS) entry which is preliminary data.</text>
</comment>
<evidence type="ECO:0000313" key="3">
    <source>
        <dbReference type="Proteomes" id="UP000825729"/>
    </source>
</evidence>
<accession>A0AAV7F2T5</accession>
<sequence>MAFNSNEQKCSGLIRRRSDSKLRNGVPPERYDSVRLRVVVLVDTYFEGLRVAENSIVRYMVSPSLPPPDHEGAIESNPSPPHHKFFNPCACRRGEVIVHFVFLHRKD</sequence>
<name>A0AAV7F2T5_ARIFI</name>
<evidence type="ECO:0000313" key="2">
    <source>
        <dbReference type="EMBL" id="KAG9455338.1"/>
    </source>
</evidence>
<proteinExistence type="predicted"/>
<dbReference type="AlphaFoldDB" id="A0AAV7F2T5"/>
<reference evidence="2 3" key="1">
    <citation type="submission" date="2021-07" db="EMBL/GenBank/DDBJ databases">
        <title>The Aristolochia fimbriata genome: insights into angiosperm evolution, floral development and chemical biosynthesis.</title>
        <authorList>
            <person name="Jiao Y."/>
        </authorList>
    </citation>
    <scope>NUCLEOTIDE SEQUENCE [LARGE SCALE GENOMIC DNA]</scope>
    <source>
        <strain evidence="2">IBCAS-2021</strain>
        <tissue evidence="2">Leaf</tissue>
    </source>
</reference>
<evidence type="ECO:0000256" key="1">
    <source>
        <dbReference type="SAM" id="MobiDB-lite"/>
    </source>
</evidence>
<feature type="region of interest" description="Disordered" evidence="1">
    <location>
        <begin position="1"/>
        <end position="28"/>
    </location>
</feature>
<organism evidence="2 3">
    <name type="scientific">Aristolochia fimbriata</name>
    <name type="common">White veined hardy Dutchman's pipe vine</name>
    <dbReference type="NCBI Taxonomy" id="158543"/>
    <lineage>
        <taxon>Eukaryota</taxon>
        <taxon>Viridiplantae</taxon>
        <taxon>Streptophyta</taxon>
        <taxon>Embryophyta</taxon>
        <taxon>Tracheophyta</taxon>
        <taxon>Spermatophyta</taxon>
        <taxon>Magnoliopsida</taxon>
        <taxon>Magnoliidae</taxon>
        <taxon>Piperales</taxon>
        <taxon>Aristolochiaceae</taxon>
        <taxon>Aristolochia</taxon>
    </lineage>
</organism>